<dbReference type="RefSeq" id="WP_155036250.1">
    <property type="nucleotide sequence ID" value="NZ_JBHTIG010000019.1"/>
</dbReference>
<accession>A0A7K1GPD2</accession>
<dbReference type="Pfam" id="PF13715">
    <property type="entry name" value="CarbopepD_reg_2"/>
    <property type="match status" value="1"/>
</dbReference>
<evidence type="ECO:0000256" key="2">
    <source>
        <dbReference type="ARBA" id="ARBA00022448"/>
    </source>
</evidence>
<dbReference type="GO" id="GO:0044718">
    <property type="term" value="P:siderophore transmembrane transport"/>
    <property type="evidence" value="ECO:0007669"/>
    <property type="project" value="TreeGrafter"/>
</dbReference>
<evidence type="ECO:0000256" key="1">
    <source>
        <dbReference type="ARBA" id="ARBA00004571"/>
    </source>
</evidence>
<organism evidence="11 12">
    <name type="scientific">Myroides pelagicus</name>
    <dbReference type="NCBI Taxonomy" id="270914"/>
    <lineage>
        <taxon>Bacteria</taxon>
        <taxon>Pseudomonadati</taxon>
        <taxon>Bacteroidota</taxon>
        <taxon>Flavobacteriia</taxon>
        <taxon>Flavobacteriales</taxon>
        <taxon>Flavobacteriaceae</taxon>
        <taxon>Myroides</taxon>
    </lineage>
</organism>
<dbReference type="InterPro" id="IPR008969">
    <property type="entry name" value="CarboxyPept-like_regulatory"/>
</dbReference>
<evidence type="ECO:0000256" key="3">
    <source>
        <dbReference type="ARBA" id="ARBA00022452"/>
    </source>
</evidence>
<evidence type="ECO:0000259" key="10">
    <source>
        <dbReference type="Pfam" id="PF07715"/>
    </source>
</evidence>
<keyword evidence="7 8" id="KW-0998">Cell outer membrane</keyword>
<dbReference type="InterPro" id="IPR039426">
    <property type="entry name" value="TonB-dep_rcpt-like"/>
</dbReference>
<evidence type="ECO:0000256" key="6">
    <source>
        <dbReference type="ARBA" id="ARBA00023136"/>
    </source>
</evidence>
<dbReference type="OrthoDB" id="9768177at2"/>
<dbReference type="PANTHER" id="PTHR30069">
    <property type="entry name" value="TONB-DEPENDENT OUTER MEMBRANE RECEPTOR"/>
    <property type="match status" value="1"/>
</dbReference>
<comment type="similarity">
    <text evidence="8">Belongs to the TonB-dependent receptor family.</text>
</comment>
<dbReference type="InterPro" id="IPR037066">
    <property type="entry name" value="Plug_dom_sf"/>
</dbReference>
<keyword evidence="12" id="KW-1185">Reference proteome</keyword>
<feature type="signal peptide" evidence="9">
    <location>
        <begin position="1"/>
        <end position="20"/>
    </location>
</feature>
<reference evidence="11 12" key="1">
    <citation type="journal article" date="2006" name="Int. J. Syst. Evol. Microbiol.">
        <title>Myroides pelagicus sp. nov., isolated from seawater in Thailand.</title>
        <authorList>
            <person name="Yoon J."/>
            <person name="Maneerat S."/>
            <person name="Kawai F."/>
            <person name="Yokota A."/>
        </authorList>
    </citation>
    <scope>NUCLEOTIDE SEQUENCE [LARGE SCALE GENOMIC DNA]</scope>
    <source>
        <strain evidence="11 12">SM1T</strain>
    </source>
</reference>
<proteinExistence type="inferred from homology"/>
<dbReference type="AlphaFoldDB" id="A0A7K1GPD2"/>
<evidence type="ECO:0000256" key="4">
    <source>
        <dbReference type="ARBA" id="ARBA00022692"/>
    </source>
</evidence>
<dbReference type="NCBIfam" id="TIGR04056">
    <property type="entry name" value="OMP_RagA_SusC"/>
    <property type="match status" value="1"/>
</dbReference>
<sequence length="1074" mass="119033">MKTKNYFTAMLFLISSIVVAQDKKMINGVIVDQDGLPLIGATVLIQGTDKGVGADENGAFSLQVTEGQTLAVSYVFYQSQQIKIGKDNTYRIVMKTDDQVLDDIVVVAYGTTSKEAVTGAVAMVKPDEIAKRPATNALGALEGAAAGIRVNNTSGQPGAEPTIRIRGFSSLTSGGNDPLIVVDGVPFGGNISDLNPNDIESMSVLKDASSSTLYGNRASNGVVLITTKKASKGAGFFNVNIKQGLYNRGIKEYDRLGANDFMNVMWKGYRNSLVTDGKTLDQANQLANTTLISNVLGLNIYNQPDDQLFENGQLRQDASILGGYAGDLDWYDPIERTGYYQDLNMSGRVANDKGGAYFSTGFLNNEGYFKKSDFKRFTARINADYQVREWLKVGGNINASHQESNGLSASAGDSGLYVNPFMYSRTIAPIYPVHKHDAATGEFVLDEFGNRIYDSGDDSRKQYEGRHVIWENELNSSKSYRTTVAGQFFAEFKFLNDFTFKVLGDLSLRNSENRTYDNAIIGDGAGNNGRSRRNNYRYKTYTAQQLLTYNKAFGDHSIEVLLGHENYHTEYNYLYAMKGNENFAGQDHLINFNDMTNLYDYINVYRTEGYLSRANYSYKNKYFADASFRRDASSKFHPDNRWGNFWSVGGSWIITNEDFFDVKAVDYLKLRASYGEVGNDGAADYYAFQDLYSILKNGGNAALYKSQIGNKDLQWETSSSFNIGLDARLFKRANVTVEYFDKRSQNLLFELKMPLSMGSVSTGESSPFVLSNVGSISNNGLELSFDVDVIKTEDWKWNIGANATWLKNKIVTLPAENRENGIISGLYKRVEGRSIYDFWLYQYAGVDQLTGDALYLVDDQAYNVNGSAPGKDAVPDEYLVQIGDKYYSKHTTYAKRDWSGNALPTVDGSFSTTLTYKNFSLNGLFTYGIGGKTYDYAYASLMSVSAKPGAIHSDVLGAWDGTPSGMTADSANRLDPNGIPVVDYTRDDLASATSSRFLQDGDYLVIKNVSINYDFPKDFLKKVNISKMSLNLGVENLYTFSKLQGMNPQQSFGGINRNGYVTPRTFILGLNVGF</sequence>
<evidence type="ECO:0000313" key="12">
    <source>
        <dbReference type="Proteomes" id="UP000488936"/>
    </source>
</evidence>
<name>A0A7K1GPD2_9FLAO</name>
<dbReference type="SUPFAM" id="SSF56935">
    <property type="entry name" value="Porins"/>
    <property type="match status" value="1"/>
</dbReference>
<evidence type="ECO:0000256" key="5">
    <source>
        <dbReference type="ARBA" id="ARBA00022729"/>
    </source>
</evidence>
<keyword evidence="4 8" id="KW-0812">Transmembrane</keyword>
<dbReference type="GO" id="GO:0015344">
    <property type="term" value="F:siderophore uptake transmembrane transporter activity"/>
    <property type="evidence" value="ECO:0007669"/>
    <property type="project" value="TreeGrafter"/>
</dbReference>
<keyword evidence="2 8" id="KW-0813">Transport</keyword>
<feature type="domain" description="TonB-dependent receptor plug" evidence="10">
    <location>
        <begin position="114"/>
        <end position="222"/>
    </location>
</feature>
<evidence type="ECO:0000313" key="11">
    <source>
        <dbReference type="EMBL" id="MTH30263.1"/>
    </source>
</evidence>
<keyword evidence="6 8" id="KW-0472">Membrane</keyword>
<evidence type="ECO:0000256" key="8">
    <source>
        <dbReference type="PROSITE-ProRule" id="PRU01360"/>
    </source>
</evidence>
<dbReference type="InterPro" id="IPR036942">
    <property type="entry name" value="Beta-barrel_TonB_sf"/>
</dbReference>
<dbReference type="Gene3D" id="2.40.170.20">
    <property type="entry name" value="TonB-dependent receptor, beta-barrel domain"/>
    <property type="match status" value="1"/>
</dbReference>
<comment type="subcellular location">
    <subcellularLocation>
        <location evidence="1 8">Cell outer membrane</location>
        <topology evidence="1 8">Multi-pass membrane protein</topology>
    </subcellularLocation>
</comment>
<dbReference type="InterPro" id="IPR023997">
    <property type="entry name" value="TonB-dep_OMP_SusC/RagA_CS"/>
</dbReference>
<protein>
    <submittedName>
        <fullName evidence="11">SusC/RagA family TonB-linked outer membrane protein</fullName>
    </submittedName>
</protein>
<dbReference type="PANTHER" id="PTHR30069:SF29">
    <property type="entry name" value="HEMOGLOBIN AND HEMOGLOBIN-HAPTOGLOBIN-BINDING PROTEIN 1-RELATED"/>
    <property type="match status" value="1"/>
</dbReference>
<dbReference type="InterPro" id="IPR012910">
    <property type="entry name" value="Plug_dom"/>
</dbReference>
<keyword evidence="3 8" id="KW-1134">Transmembrane beta strand</keyword>
<dbReference type="Gene3D" id="2.60.40.1120">
    <property type="entry name" value="Carboxypeptidase-like, regulatory domain"/>
    <property type="match status" value="1"/>
</dbReference>
<dbReference type="SUPFAM" id="SSF49464">
    <property type="entry name" value="Carboxypeptidase regulatory domain-like"/>
    <property type="match status" value="1"/>
</dbReference>
<dbReference type="NCBIfam" id="TIGR04057">
    <property type="entry name" value="SusC_RagA_signa"/>
    <property type="match status" value="1"/>
</dbReference>
<dbReference type="GO" id="GO:0009279">
    <property type="term" value="C:cell outer membrane"/>
    <property type="evidence" value="ECO:0007669"/>
    <property type="project" value="UniProtKB-SubCell"/>
</dbReference>
<comment type="caution">
    <text evidence="11">The sequence shown here is derived from an EMBL/GenBank/DDBJ whole genome shotgun (WGS) entry which is preliminary data.</text>
</comment>
<gene>
    <name evidence="11" type="ORF">GJV77_10180</name>
</gene>
<evidence type="ECO:0000256" key="9">
    <source>
        <dbReference type="SAM" id="SignalP"/>
    </source>
</evidence>
<dbReference type="InterPro" id="IPR023996">
    <property type="entry name" value="TonB-dep_OMP_SusC/RagA"/>
</dbReference>
<dbReference type="Proteomes" id="UP000488936">
    <property type="component" value="Unassembled WGS sequence"/>
</dbReference>
<evidence type="ECO:0000256" key="7">
    <source>
        <dbReference type="ARBA" id="ARBA00023237"/>
    </source>
</evidence>
<dbReference type="Pfam" id="PF07715">
    <property type="entry name" value="Plug"/>
    <property type="match status" value="1"/>
</dbReference>
<keyword evidence="5 9" id="KW-0732">Signal</keyword>
<dbReference type="EMBL" id="WMJY01000022">
    <property type="protein sequence ID" value="MTH30263.1"/>
    <property type="molecule type" value="Genomic_DNA"/>
</dbReference>
<dbReference type="PROSITE" id="PS52016">
    <property type="entry name" value="TONB_DEPENDENT_REC_3"/>
    <property type="match status" value="1"/>
</dbReference>
<feature type="chain" id="PRO_5029518880" evidence="9">
    <location>
        <begin position="21"/>
        <end position="1074"/>
    </location>
</feature>
<dbReference type="Gene3D" id="2.170.130.10">
    <property type="entry name" value="TonB-dependent receptor, plug domain"/>
    <property type="match status" value="1"/>
</dbReference>